<evidence type="ECO:0000256" key="1">
    <source>
        <dbReference type="ARBA" id="ARBA00008645"/>
    </source>
</evidence>
<evidence type="ECO:0000313" key="4">
    <source>
        <dbReference type="Proteomes" id="UP001500469"/>
    </source>
</evidence>
<reference evidence="4" key="1">
    <citation type="journal article" date="2019" name="Int. J. Syst. Evol. Microbiol.">
        <title>The Global Catalogue of Microorganisms (GCM) 10K type strain sequencing project: providing services to taxonomists for standard genome sequencing and annotation.</title>
        <authorList>
            <consortium name="The Broad Institute Genomics Platform"/>
            <consortium name="The Broad Institute Genome Sequencing Center for Infectious Disease"/>
            <person name="Wu L."/>
            <person name="Ma J."/>
        </authorList>
    </citation>
    <scope>NUCLEOTIDE SEQUENCE [LARGE SCALE GENOMIC DNA]</scope>
    <source>
        <strain evidence="4">JCM 16112</strain>
    </source>
</reference>
<dbReference type="PANTHER" id="PTHR43039">
    <property type="entry name" value="ESTERASE-RELATED"/>
    <property type="match status" value="1"/>
</dbReference>
<dbReference type="EMBL" id="BAAAFI010000013">
    <property type="protein sequence ID" value="GAA0879454.1"/>
    <property type="molecule type" value="Genomic_DNA"/>
</dbReference>
<dbReference type="Gene3D" id="3.40.50.1820">
    <property type="entry name" value="alpha/beta hydrolase"/>
    <property type="match status" value="1"/>
</dbReference>
<dbReference type="InterPro" id="IPR000073">
    <property type="entry name" value="AB_hydrolase_1"/>
</dbReference>
<evidence type="ECO:0000259" key="2">
    <source>
        <dbReference type="Pfam" id="PF12697"/>
    </source>
</evidence>
<dbReference type="InterPro" id="IPR029058">
    <property type="entry name" value="AB_hydrolase_fold"/>
</dbReference>
<comment type="similarity">
    <text evidence="1">Belongs to the AB hydrolase superfamily.</text>
</comment>
<dbReference type="Pfam" id="PF12697">
    <property type="entry name" value="Abhydrolase_6"/>
    <property type="match status" value="1"/>
</dbReference>
<dbReference type="RefSeq" id="WP_343851877.1">
    <property type="nucleotide sequence ID" value="NZ_BAAAFI010000013.1"/>
</dbReference>
<dbReference type="Proteomes" id="UP001500469">
    <property type="component" value="Unassembled WGS sequence"/>
</dbReference>
<organism evidence="3 4">
    <name type="scientific">Algoriphagus jejuensis</name>
    <dbReference type="NCBI Taxonomy" id="419934"/>
    <lineage>
        <taxon>Bacteria</taxon>
        <taxon>Pseudomonadati</taxon>
        <taxon>Bacteroidota</taxon>
        <taxon>Cytophagia</taxon>
        <taxon>Cytophagales</taxon>
        <taxon>Cyclobacteriaceae</taxon>
        <taxon>Algoriphagus</taxon>
    </lineage>
</organism>
<sequence>MLVQNQPNSISIRNNVKILGSGTRTLLFANGFGCDQNMWRYVTPAFESDYRIILFDYVGSGKSDISAYIAERYATLQGYVKDVLEICEELQLHDVIFVGHSVSGMVGLLAGIEQPKYFSKMIMIGPSPCYVNEGAYVGGFERKDIEGLLEMMDKNYIGWANFLGPNVMANANRPHLGEELTQSFCSTDPVIAKNFAEATFLSDNRQDLKFNTIETLVLQCAEDMIAPLEIGEYLAKSLPHSSLKVMKATGHCPHMSHPDEVIELMKEFLRLKS</sequence>
<dbReference type="SUPFAM" id="SSF53474">
    <property type="entry name" value="alpha/beta-Hydrolases"/>
    <property type="match status" value="1"/>
</dbReference>
<dbReference type="PRINTS" id="PR00111">
    <property type="entry name" value="ABHYDROLASE"/>
</dbReference>
<keyword evidence="4" id="KW-1185">Reference proteome</keyword>
<protein>
    <submittedName>
        <fullName evidence="3">Sigma factor SigB/phosphatase RsbP regulator RsbQ</fullName>
    </submittedName>
</protein>
<accession>A0ABP3YDN3</accession>
<proteinExistence type="inferred from homology"/>
<evidence type="ECO:0000313" key="3">
    <source>
        <dbReference type="EMBL" id="GAA0879454.1"/>
    </source>
</evidence>
<feature type="domain" description="AB hydrolase-1" evidence="2">
    <location>
        <begin position="26"/>
        <end position="263"/>
    </location>
</feature>
<comment type="caution">
    <text evidence="3">The sequence shown here is derived from an EMBL/GenBank/DDBJ whole genome shotgun (WGS) entry which is preliminary data.</text>
</comment>
<gene>
    <name evidence="3" type="primary">rsbQ</name>
    <name evidence="3" type="ORF">GCM10009119_24220</name>
</gene>
<name>A0ABP3YDN3_9BACT</name>